<name>A0A0M3J2X9_ANISI</name>
<dbReference type="GO" id="GO:0000281">
    <property type="term" value="P:mitotic cytokinesis"/>
    <property type="evidence" value="ECO:0007669"/>
    <property type="project" value="TreeGrafter"/>
</dbReference>
<dbReference type="GO" id="GO:0000915">
    <property type="term" value="P:actomyosin contractile ring assembly"/>
    <property type="evidence" value="ECO:0007669"/>
    <property type="project" value="TreeGrafter"/>
</dbReference>
<dbReference type="WBParaSite" id="ASIM_0000189101-mRNA-1">
    <property type="protein sequence ID" value="ASIM_0000189101-mRNA-1"/>
    <property type="gene ID" value="ASIM_0000189101"/>
</dbReference>
<accession>A0A0M3J2X9</accession>
<protein>
    <submittedName>
        <fullName evidence="1">PH domain-containing protein</fullName>
    </submittedName>
</protein>
<sequence>LYGHICCRIVAQPNSVVMPLSEGVLTVSSLDEDRCYEGVRCRLQNSKILSSRYAKSLIVTSDRHVPNGRHQKHYLLIADSEEDIAAWRHAFSLQISDCERWGEFAICPVKLTSEPRATEPATLSRANGRRLYDEIQINDGQWNGFTAFLTYMMQRMLNSLTHI</sequence>
<proteinExistence type="predicted"/>
<dbReference type="PANTHER" id="PTHR21538:SF24">
    <property type="entry name" value="PH DOMAIN-CONTAINING PROTEIN"/>
    <property type="match status" value="1"/>
</dbReference>
<reference evidence="1" key="1">
    <citation type="submission" date="2017-02" db="UniProtKB">
        <authorList>
            <consortium name="WormBaseParasite"/>
        </authorList>
    </citation>
    <scope>IDENTIFICATION</scope>
</reference>
<dbReference type="AlphaFoldDB" id="A0A0M3J2X9"/>
<dbReference type="PANTHER" id="PTHR21538">
    <property type="entry name" value="ANILLIN/RHOTEKIN RTKN"/>
    <property type="match status" value="1"/>
</dbReference>
<dbReference type="GO" id="GO:0005826">
    <property type="term" value="C:actomyosin contractile ring"/>
    <property type="evidence" value="ECO:0007669"/>
    <property type="project" value="TreeGrafter"/>
</dbReference>
<dbReference type="GO" id="GO:0031106">
    <property type="term" value="P:septin ring organization"/>
    <property type="evidence" value="ECO:0007669"/>
    <property type="project" value="TreeGrafter"/>
</dbReference>
<evidence type="ECO:0000313" key="1">
    <source>
        <dbReference type="WBParaSite" id="ASIM_0000189101-mRNA-1"/>
    </source>
</evidence>
<organism evidence="1">
    <name type="scientific">Anisakis simplex</name>
    <name type="common">Herring worm</name>
    <dbReference type="NCBI Taxonomy" id="6269"/>
    <lineage>
        <taxon>Eukaryota</taxon>
        <taxon>Metazoa</taxon>
        <taxon>Ecdysozoa</taxon>
        <taxon>Nematoda</taxon>
        <taxon>Chromadorea</taxon>
        <taxon>Rhabditida</taxon>
        <taxon>Spirurina</taxon>
        <taxon>Ascaridomorpha</taxon>
        <taxon>Ascaridoidea</taxon>
        <taxon>Anisakidae</taxon>
        <taxon>Anisakis</taxon>
        <taxon>Anisakis simplex complex</taxon>
    </lineage>
</organism>
<dbReference type="InterPro" id="IPR051364">
    <property type="entry name" value="Cytokinesis/Rho-signaling"/>
</dbReference>